<dbReference type="PANTHER" id="PTHR38075:SF1">
    <property type="entry name" value="DUF4139 DOMAIN-CONTAINING PROTEIN"/>
    <property type="match status" value="1"/>
</dbReference>
<feature type="signal peptide" evidence="1">
    <location>
        <begin position="1"/>
        <end position="17"/>
    </location>
</feature>
<proteinExistence type="predicted"/>
<sequence>MNRIVTTLLLLTGAALAADLRVYPTFAEVRQPLTAAPVAFEWAQWRWIQPDSLSVLGAAPVPFSVQPTELEWLRAQEGQPVTWRPAGQPPQAATLERAGDLLLRLEGGGFVHAALADLSFGSRPPERGGVTFRSEGPLPAGAQLSYRTAALSWAPRYELRVGQAVTLAALAQITNRSDQVFTAGRADLFGGTVRQSAGAIGTVMSEQQSASPMAVAVIPGIAGSVPLANSIVNVGEVRGLQRYALPGGLTVGRGERRTVPFLNPQVSAFTPYGSVQSYLNGAGSSGQVNRRYKFTPSLSLPAGVVDVREGDLLIGSVTLPAAQAGAPVDLDLGGDPDLRYVKRVQRLSLEKGSSGQVLSVTWQVTYTFTSRKSAGLRVTVREQVYGRSVVVDGGAVQAGQVTVTRTAQVPAQGQATLTFRVKTLN</sequence>
<comment type="caution">
    <text evidence="2">The sequence shown here is derived from an EMBL/GenBank/DDBJ whole genome shotgun (WGS) entry which is preliminary data.</text>
</comment>
<organism evidence="2 3">
    <name type="scientific">Deinococcus sedimenti</name>
    <dbReference type="NCBI Taxonomy" id="1867090"/>
    <lineage>
        <taxon>Bacteria</taxon>
        <taxon>Thermotogati</taxon>
        <taxon>Deinococcota</taxon>
        <taxon>Deinococci</taxon>
        <taxon>Deinococcales</taxon>
        <taxon>Deinococcaceae</taxon>
        <taxon>Deinococcus</taxon>
    </lineage>
</organism>
<evidence type="ECO:0008006" key="4">
    <source>
        <dbReference type="Google" id="ProtNLM"/>
    </source>
</evidence>
<gene>
    <name evidence="2" type="ORF">GCM10008960_35720</name>
</gene>
<protein>
    <recommendedName>
        <fullName evidence="4">DUF4403 family protein</fullName>
    </recommendedName>
</protein>
<reference evidence="3" key="1">
    <citation type="journal article" date="2019" name="Int. J. Syst. Evol. Microbiol.">
        <title>The Global Catalogue of Microorganisms (GCM) 10K type strain sequencing project: providing services to taxonomists for standard genome sequencing and annotation.</title>
        <authorList>
            <consortium name="The Broad Institute Genomics Platform"/>
            <consortium name="The Broad Institute Genome Sequencing Center for Infectious Disease"/>
            <person name="Wu L."/>
            <person name="Ma J."/>
        </authorList>
    </citation>
    <scope>NUCLEOTIDE SEQUENCE [LARGE SCALE GENOMIC DNA]</scope>
    <source>
        <strain evidence="3">JCM 31405</strain>
    </source>
</reference>
<evidence type="ECO:0000313" key="2">
    <source>
        <dbReference type="EMBL" id="GGS06163.1"/>
    </source>
</evidence>
<feature type="chain" id="PRO_5045873495" description="DUF4403 family protein" evidence="1">
    <location>
        <begin position="18"/>
        <end position="425"/>
    </location>
</feature>
<dbReference type="Proteomes" id="UP000644548">
    <property type="component" value="Unassembled WGS sequence"/>
</dbReference>
<evidence type="ECO:0000313" key="3">
    <source>
        <dbReference type="Proteomes" id="UP000644548"/>
    </source>
</evidence>
<dbReference type="RefSeq" id="WP_189074526.1">
    <property type="nucleotide sequence ID" value="NZ_BMQN01000016.1"/>
</dbReference>
<dbReference type="PANTHER" id="PTHR38075">
    <property type="entry name" value="DUF4139 DOMAIN-CONTAINING PROTEIN"/>
    <property type="match status" value="1"/>
</dbReference>
<accession>A0ABQ2S9S8</accession>
<keyword evidence="1" id="KW-0732">Signal</keyword>
<keyword evidence="3" id="KW-1185">Reference proteome</keyword>
<name>A0ABQ2S9S8_9DEIO</name>
<evidence type="ECO:0000256" key="1">
    <source>
        <dbReference type="SAM" id="SignalP"/>
    </source>
</evidence>
<dbReference type="EMBL" id="BMQN01000016">
    <property type="protein sequence ID" value="GGS06163.1"/>
    <property type="molecule type" value="Genomic_DNA"/>
</dbReference>